<dbReference type="Gene3D" id="3.30.565.10">
    <property type="entry name" value="Histidine kinase-like ATPase, C-terminal domain"/>
    <property type="match status" value="1"/>
</dbReference>
<dbReference type="Gene3D" id="1.20.5.1930">
    <property type="match status" value="1"/>
</dbReference>
<dbReference type="OrthoDB" id="773385at2"/>
<dbReference type="EC" id="2.7.13.3" evidence="2"/>
<evidence type="ECO:0000256" key="7">
    <source>
        <dbReference type="SAM" id="Phobius"/>
    </source>
</evidence>
<evidence type="ECO:0000259" key="8">
    <source>
        <dbReference type="SMART" id="SM00387"/>
    </source>
</evidence>
<sequence length="278" mass="32024">MSLKTLKWLAALTPALFIGGFEFIRHEFMLSYMSMETGNWYITFLTLLVSYIFATWMFRSIERTNNRLARETSKRAVYEERERLARELHDNLAQTLFFINVKLKQGKTEEAKAAVSEIDHHLRQAIFNLRSLPEEGTSFTLRIGKWLQDWEVLTGIETVQNLRATDKVLTAAEEVQIFAIIQEAFTNIRKHSRATQASIDLETSGPEWSLRIADNGVGFAEDESQRHRYGLTMMRKRAAELGASWELQSSPENGTELSVTSSRRKPHVRDLLSRSHRG</sequence>
<feature type="transmembrane region" description="Helical" evidence="7">
    <location>
        <begin position="39"/>
        <end position="58"/>
    </location>
</feature>
<keyword evidence="7" id="KW-0472">Membrane</keyword>
<feature type="compositionally biased region" description="Basic and acidic residues" evidence="6">
    <location>
        <begin position="268"/>
        <end position="278"/>
    </location>
</feature>
<reference evidence="10 11" key="1">
    <citation type="submission" date="2018-01" db="EMBL/GenBank/DDBJ databases">
        <title>The whole genome sequencing and assembly of Paenibacillus chitinolyticus KCCM 41400 strain.</title>
        <authorList>
            <person name="Kim J.-Y."/>
            <person name="Park M.-K."/>
            <person name="Lee Y.-J."/>
            <person name="Yi H."/>
            <person name="Bahn Y.-S."/>
            <person name="Kim J.F."/>
            <person name="Lee D.-W."/>
        </authorList>
    </citation>
    <scope>NUCLEOTIDE SEQUENCE [LARGE SCALE GENOMIC DNA]</scope>
    <source>
        <strain evidence="10 11">KCCM 41400</strain>
    </source>
</reference>
<proteinExistence type="predicted"/>
<dbReference type="Pfam" id="PF02518">
    <property type="entry name" value="HATPase_c"/>
    <property type="match status" value="1"/>
</dbReference>
<feature type="domain" description="Histidine kinase/HSP90-like ATPase" evidence="8">
    <location>
        <begin position="172"/>
        <end position="265"/>
    </location>
</feature>
<reference evidence="9 12" key="2">
    <citation type="submission" date="2022-05" db="EMBL/GenBank/DDBJ databases">
        <title>Genome Sequencing of Bee-Associated Microbes.</title>
        <authorList>
            <person name="Dunlap C."/>
        </authorList>
    </citation>
    <scope>NUCLEOTIDE SEQUENCE [LARGE SCALE GENOMIC DNA]</scope>
    <source>
        <strain evidence="9 12">NRRL B-23120</strain>
    </source>
</reference>
<dbReference type="AlphaFoldDB" id="A0A410WSS0"/>
<evidence type="ECO:0000256" key="5">
    <source>
        <dbReference type="ARBA" id="ARBA00023012"/>
    </source>
</evidence>
<evidence type="ECO:0000256" key="4">
    <source>
        <dbReference type="ARBA" id="ARBA00022777"/>
    </source>
</evidence>
<dbReference type="Proteomes" id="UP001527202">
    <property type="component" value="Unassembled WGS sequence"/>
</dbReference>
<keyword evidence="7" id="KW-0812">Transmembrane</keyword>
<name>A0A410WSS0_9BACL</name>
<dbReference type="InterPro" id="IPR003594">
    <property type="entry name" value="HATPase_dom"/>
</dbReference>
<dbReference type="RefSeq" id="WP_042229496.1">
    <property type="nucleotide sequence ID" value="NZ_CP026520.1"/>
</dbReference>
<dbReference type="InterPro" id="IPR050482">
    <property type="entry name" value="Sensor_HK_TwoCompSys"/>
</dbReference>
<evidence type="ECO:0000256" key="2">
    <source>
        <dbReference type="ARBA" id="ARBA00012438"/>
    </source>
</evidence>
<evidence type="ECO:0000313" key="10">
    <source>
        <dbReference type="EMBL" id="QAV17380.1"/>
    </source>
</evidence>
<dbReference type="InterPro" id="IPR036890">
    <property type="entry name" value="HATPase_C_sf"/>
</dbReference>
<dbReference type="Pfam" id="PF07730">
    <property type="entry name" value="HisKA_3"/>
    <property type="match status" value="1"/>
</dbReference>
<keyword evidence="12" id="KW-1185">Reference proteome</keyword>
<dbReference type="EMBL" id="JAMDMJ010000008">
    <property type="protein sequence ID" value="MCY9595619.1"/>
    <property type="molecule type" value="Genomic_DNA"/>
</dbReference>
<organism evidence="10 11">
    <name type="scientific">Paenibacillus chitinolyticus</name>
    <dbReference type="NCBI Taxonomy" id="79263"/>
    <lineage>
        <taxon>Bacteria</taxon>
        <taxon>Bacillati</taxon>
        <taxon>Bacillota</taxon>
        <taxon>Bacilli</taxon>
        <taxon>Bacillales</taxon>
        <taxon>Paenibacillaceae</taxon>
        <taxon>Paenibacillus</taxon>
    </lineage>
</organism>
<evidence type="ECO:0000256" key="6">
    <source>
        <dbReference type="SAM" id="MobiDB-lite"/>
    </source>
</evidence>
<keyword evidence="3" id="KW-0808">Transferase</keyword>
<dbReference type="PANTHER" id="PTHR24421">
    <property type="entry name" value="NITRATE/NITRITE SENSOR PROTEIN NARX-RELATED"/>
    <property type="match status" value="1"/>
</dbReference>
<dbReference type="GO" id="GO:0000155">
    <property type="term" value="F:phosphorelay sensor kinase activity"/>
    <property type="evidence" value="ECO:0007669"/>
    <property type="project" value="InterPro"/>
</dbReference>
<gene>
    <name evidence="9" type="ORF">M5X16_07535</name>
    <name evidence="10" type="ORF">PC41400_06765</name>
</gene>
<dbReference type="SUPFAM" id="SSF55874">
    <property type="entry name" value="ATPase domain of HSP90 chaperone/DNA topoisomerase II/histidine kinase"/>
    <property type="match status" value="1"/>
</dbReference>
<evidence type="ECO:0000256" key="3">
    <source>
        <dbReference type="ARBA" id="ARBA00022679"/>
    </source>
</evidence>
<keyword evidence="5" id="KW-0902">Two-component regulatory system</keyword>
<dbReference type="CDD" id="cd16917">
    <property type="entry name" value="HATPase_UhpB-NarQ-NarX-like"/>
    <property type="match status" value="1"/>
</dbReference>
<keyword evidence="7" id="KW-1133">Transmembrane helix</keyword>
<evidence type="ECO:0000313" key="12">
    <source>
        <dbReference type="Proteomes" id="UP001527202"/>
    </source>
</evidence>
<dbReference type="GO" id="GO:0016020">
    <property type="term" value="C:membrane"/>
    <property type="evidence" value="ECO:0007669"/>
    <property type="project" value="InterPro"/>
</dbReference>
<dbReference type="InterPro" id="IPR011712">
    <property type="entry name" value="Sig_transdc_His_kin_sub3_dim/P"/>
</dbReference>
<evidence type="ECO:0000313" key="11">
    <source>
        <dbReference type="Proteomes" id="UP000288943"/>
    </source>
</evidence>
<accession>A0A410WSS0</accession>
<dbReference type="EMBL" id="CP026520">
    <property type="protein sequence ID" value="QAV17380.1"/>
    <property type="molecule type" value="Genomic_DNA"/>
</dbReference>
<protein>
    <recommendedName>
        <fullName evidence="2">histidine kinase</fullName>
        <ecNumber evidence="2">2.7.13.3</ecNumber>
    </recommendedName>
</protein>
<feature type="region of interest" description="Disordered" evidence="6">
    <location>
        <begin position="245"/>
        <end position="278"/>
    </location>
</feature>
<dbReference type="SMART" id="SM00387">
    <property type="entry name" value="HATPase_c"/>
    <property type="match status" value="1"/>
</dbReference>
<comment type="catalytic activity">
    <reaction evidence="1">
        <text>ATP + protein L-histidine = ADP + protein N-phospho-L-histidine.</text>
        <dbReference type="EC" id="2.7.13.3"/>
    </reaction>
</comment>
<keyword evidence="4 10" id="KW-0418">Kinase</keyword>
<feature type="compositionally biased region" description="Polar residues" evidence="6">
    <location>
        <begin position="246"/>
        <end position="261"/>
    </location>
</feature>
<evidence type="ECO:0000313" key="9">
    <source>
        <dbReference type="EMBL" id="MCY9595619.1"/>
    </source>
</evidence>
<dbReference type="Proteomes" id="UP000288943">
    <property type="component" value="Chromosome"/>
</dbReference>
<dbReference type="KEGG" id="pchi:PC41400_06765"/>
<dbReference type="GeneID" id="95374520"/>
<evidence type="ECO:0000256" key="1">
    <source>
        <dbReference type="ARBA" id="ARBA00000085"/>
    </source>
</evidence>
<dbReference type="GO" id="GO:0046983">
    <property type="term" value="F:protein dimerization activity"/>
    <property type="evidence" value="ECO:0007669"/>
    <property type="project" value="InterPro"/>
</dbReference>